<protein>
    <submittedName>
        <fullName evidence="1">Uncharacterized protein</fullName>
    </submittedName>
</protein>
<comment type="caution">
    <text evidence="1">The sequence shown here is derived from an EMBL/GenBank/DDBJ whole genome shotgun (WGS) entry which is preliminary data.</text>
</comment>
<dbReference type="EMBL" id="CM023481">
    <property type="protein sequence ID" value="KAH6944927.1"/>
    <property type="molecule type" value="Genomic_DNA"/>
</dbReference>
<gene>
    <name evidence="1" type="ORF">HPB50_006243</name>
</gene>
<keyword evidence="2" id="KW-1185">Reference proteome</keyword>
<sequence>MVQPIVTRVFAKSEWVHDRRGIRGRRDESATDVRDGPASEESRGAGELVAEFFDPPGMPCRRRQGVCAFVYDGIE</sequence>
<reference evidence="1" key="1">
    <citation type="submission" date="2020-05" db="EMBL/GenBank/DDBJ databases">
        <title>Large-scale comparative analyses of tick genomes elucidate their genetic diversity and vector capacities.</title>
        <authorList>
            <person name="Jia N."/>
            <person name="Wang J."/>
            <person name="Shi W."/>
            <person name="Du L."/>
            <person name="Sun Y."/>
            <person name="Zhan W."/>
            <person name="Jiang J."/>
            <person name="Wang Q."/>
            <person name="Zhang B."/>
            <person name="Ji P."/>
            <person name="Sakyi L.B."/>
            <person name="Cui X."/>
            <person name="Yuan T."/>
            <person name="Jiang B."/>
            <person name="Yang W."/>
            <person name="Lam T.T.-Y."/>
            <person name="Chang Q."/>
            <person name="Ding S."/>
            <person name="Wang X."/>
            <person name="Zhu J."/>
            <person name="Ruan X."/>
            <person name="Zhao L."/>
            <person name="Wei J."/>
            <person name="Que T."/>
            <person name="Du C."/>
            <person name="Cheng J."/>
            <person name="Dai P."/>
            <person name="Han X."/>
            <person name="Huang E."/>
            <person name="Gao Y."/>
            <person name="Liu J."/>
            <person name="Shao H."/>
            <person name="Ye R."/>
            <person name="Li L."/>
            <person name="Wei W."/>
            <person name="Wang X."/>
            <person name="Wang C."/>
            <person name="Yang T."/>
            <person name="Huo Q."/>
            <person name="Li W."/>
            <person name="Guo W."/>
            <person name="Chen H."/>
            <person name="Zhou L."/>
            <person name="Ni X."/>
            <person name="Tian J."/>
            <person name="Zhou Y."/>
            <person name="Sheng Y."/>
            <person name="Liu T."/>
            <person name="Pan Y."/>
            <person name="Xia L."/>
            <person name="Li J."/>
            <person name="Zhao F."/>
            <person name="Cao W."/>
        </authorList>
    </citation>
    <scope>NUCLEOTIDE SEQUENCE</scope>
    <source>
        <strain evidence="1">Hyas-2018</strain>
    </source>
</reference>
<name>A0ACB7TBM9_HYAAI</name>
<dbReference type="Proteomes" id="UP000821845">
    <property type="component" value="Chromosome 1"/>
</dbReference>
<accession>A0ACB7TBM9</accession>
<organism evidence="1 2">
    <name type="scientific">Hyalomma asiaticum</name>
    <name type="common">Tick</name>
    <dbReference type="NCBI Taxonomy" id="266040"/>
    <lineage>
        <taxon>Eukaryota</taxon>
        <taxon>Metazoa</taxon>
        <taxon>Ecdysozoa</taxon>
        <taxon>Arthropoda</taxon>
        <taxon>Chelicerata</taxon>
        <taxon>Arachnida</taxon>
        <taxon>Acari</taxon>
        <taxon>Parasitiformes</taxon>
        <taxon>Ixodida</taxon>
        <taxon>Ixodoidea</taxon>
        <taxon>Ixodidae</taxon>
        <taxon>Hyalomminae</taxon>
        <taxon>Hyalomma</taxon>
    </lineage>
</organism>
<evidence type="ECO:0000313" key="1">
    <source>
        <dbReference type="EMBL" id="KAH6944927.1"/>
    </source>
</evidence>
<proteinExistence type="predicted"/>
<evidence type="ECO:0000313" key="2">
    <source>
        <dbReference type="Proteomes" id="UP000821845"/>
    </source>
</evidence>